<dbReference type="InterPro" id="IPR031985">
    <property type="entry name" value="DUF4787"/>
</dbReference>
<feature type="signal peptide" evidence="1">
    <location>
        <begin position="1"/>
        <end position="31"/>
    </location>
</feature>
<keyword evidence="1" id="KW-0732">Signal</keyword>
<dbReference type="EMBL" id="JBBWWR010000006">
    <property type="protein sequence ID" value="KAK8964983.1"/>
    <property type="molecule type" value="Genomic_DNA"/>
</dbReference>
<evidence type="ECO:0000313" key="3">
    <source>
        <dbReference type="Proteomes" id="UP001412067"/>
    </source>
</evidence>
<feature type="chain" id="PRO_5047247037" evidence="1">
    <location>
        <begin position="32"/>
        <end position="76"/>
    </location>
</feature>
<evidence type="ECO:0000313" key="2">
    <source>
        <dbReference type="EMBL" id="KAK8964983.1"/>
    </source>
</evidence>
<protein>
    <submittedName>
        <fullName evidence="2">Uncharacterized protein</fullName>
    </submittedName>
</protein>
<reference evidence="2 3" key="1">
    <citation type="journal article" date="2022" name="Nat. Plants">
        <title>Genomes of leafy and leafless Platanthera orchids illuminate the evolution of mycoheterotrophy.</title>
        <authorList>
            <person name="Li M.H."/>
            <person name="Liu K.W."/>
            <person name="Li Z."/>
            <person name="Lu H.C."/>
            <person name="Ye Q.L."/>
            <person name="Zhang D."/>
            <person name="Wang J.Y."/>
            <person name="Li Y.F."/>
            <person name="Zhong Z.M."/>
            <person name="Liu X."/>
            <person name="Yu X."/>
            <person name="Liu D.K."/>
            <person name="Tu X.D."/>
            <person name="Liu B."/>
            <person name="Hao Y."/>
            <person name="Liao X.Y."/>
            <person name="Jiang Y.T."/>
            <person name="Sun W.H."/>
            <person name="Chen J."/>
            <person name="Chen Y.Q."/>
            <person name="Ai Y."/>
            <person name="Zhai J.W."/>
            <person name="Wu S.S."/>
            <person name="Zhou Z."/>
            <person name="Hsiao Y.Y."/>
            <person name="Wu W.L."/>
            <person name="Chen Y.Y."/>
            <person name="Lin Y.F."/>
            <person name="Hsu J.L."/>
            <person name="Li C.Y."/>
            <person name="Wang Z.W."/>
            <person name="Zhao X."/>
            <person name="Zhong W.Y."/>
            <person name="Ma X.K."/>
            <person name="Ma L."/>
            <person name="Huang J."/>
            <person name="Chen G.Z."/>
            <person name="Huang M.Z."/>
            <person name="Huang L."/>
            <person name="Peng D.H."/>
            <person name="Luo Y.B."/>
            <person name="Zou S.Q."/>
            <person name="Chen S.P."/>
            <person name="Lan S."/>
            <person name="Tsai W.C."/>
            <person name="Van de Peer Y."/>
            <person name="Liu Z.J."/>
        </authorList>
    </citation>
    <scope>NUCLEOTIDE SEQUENCE [LARGE SCALE GENOMIC DNA]</scope>
    <source>
        <strain evidence="2">Lor288</strain>
    </source>
</reference>
<comment type="caution">
    <text evidence="2">The sequence shown here is derived from an EMBL/GenBank/DDBJ whole genome shotgun (WGS) entry which is preliminary data.</text>
</comment>
<keyword evidence="3" id="KW-1185">Reference proteome</keyword>
<dbReference type="Proteomes" id="UP001412067">
    <property type="component" value="Unassembled WGS sequence"/>
</dbReference>
<organism evidence="2 3">
    <name type="scientific">Platanthera guangdongensis</name>
    <dbReference type="NCBI Taxonomy" id="2320717"/>
    <lineage>
        <taxon>Eukaryota</taxon>
        <taxon>Viridiplantae</taxon>
        <taxon>Streptophyta</taxon>
        <taxon>Embryophyta</taxon>
        <taxon>Tracheophyta</taxon>
        <taxon>Spermatophyta</taxon>
        <taxon>Magnoliopsida</taxon>
        <taxon>Liliopsida</taxon>
        <taxon>Asparagales</taxon>
        <taxon>Orchidaceae</taxon>
        <taxon>Orchidoideae</taxon>
        <taxon>Orchideae</taxon>
        <taxon>Orchidinae</taxon>
        <taxon>Platanthera</taxon>
    </lineage>
</organism>
<dbReference type="PANTHER" id="PTHR35455:SF1">
    <property type="entry name" value="AGAP005842-PA"/>
    <property type="match status" value="1"/>
</dbReference>
<sequence>MAMAKSLPSLPTIFKCAVATVLFFFAPSISAGNQSSPRPISDDEISNRKQECYADIESGLWGGRCRSSLIEKEIAL</sequence>
<name>A0ABR2MLZ3_9ASPA</name>
<proteinExistence type="predicted"/>
<accession>A0ABR2MLZ3</accession>
<evidence type="ECO:0000256" key="1">
    <source>
        <dbReference type="SAM" id="SignalP"/>
    </source>
</evidence>
<gene>
    <name evidence="2" type="ORF">KSP40_PGU016944</name>
</gene>
<dbReference type="PANTHER" id="PTHR35455">
    <property type="entry name" value="UNNAMED PRODUCT"/>
    <property type="match status" value="1"/>
</dbReference>